<dbReference type="STRING" id="1797716.A3D07_04190"/>
<feature type="transmembrane region" description="Helical" evidence="8">
    <location>
        <begin position="314"/>
        <end position="332"/>
    </location>
</feature>
<name>A0A1F5GEE7_9BACT</name>
<evidence type="ECO:0000313" key="11">
    <source>
        <dbReference type="Proteomes" id="UP000177124"/>
    </source>
</evidence>
<keyword evidence="4" id="KW-0808">Transferase</keyword>
<gene>
    <name evidence="10" type="ORF">A3D07_04190</name>
</gene>
<evidence type="ECO:0000256" key="7">
    <source>
        <dbReference type="ARBA" id="ARBA00023136"/>
    </source>
</evidence>
<reference evidence="10 11" key="1">
    <citation type="journal article" date="2016" name="Nat. Commun.">
        <title>Thousands of microbial genomes shed light on interconnected biogeochemical processes in an aquifer system.</title>
        <authorList>
            <person name="Anantharaman K."/>
            <person name="Brown C.T."/>
            <person name="Hug L.A."/>
            <person name="Sharon I."/>
            <person name="Castelle C.J."/>
            <person name="Probst A.J."/>
            <person name="Thomas B.C."/>
            <person name="Singh A."/>
            <person name="Wilkins M.J."/>
            <person name="Karaoz U."/>
            <person name="Brodie E.L."/>
            <person name="Williams K.H."/>
            <person name="Hubbard S.S."/>
            <person name="Banfield J.F."/>
        </authorList>
    </citation>
    <scope>NUCLEOTIDE SEQUENCE [LARGE SCALE GENOMIC DNA]</scope>
</reference>
<dbReference type="GO" id="GO:0009103">
    <property type="term" value="P:lipopolysaccharide biosynthetic process"/>
    <property type="evidence" value="ECO:0007669"/>
    <property type="project" value="UniProtKB-ARBA"/>
</dbReference>
<protein>
    <recommendedName>
        <fullName evidence="9">Glycosyltransferase RgtA/B/C/D-like domain-containing protein</fullName>
    </recommendedName>
</protein>
<evidence type="ECO:0000256" key="2">
    <source>
        <dbReference type="ARBA" id="ARBA00022475"/>
    </source>
</evidence>
<evidence type="ECO:0000256" key="3">
    <source>
        <dbReference type="ARBA" id="ARBA00022676"/>
    </source>
</evidence>
<feature type="transmembrane region" description="Helical" evidence="8">
    <location>
        <begin position="113"/>
        <end position="130"/>
    </location>
</feature>
<evidence type="ECO:0000256" key="5">
    <source>
        <dbReference type="ARBA" id="ARBA00022692"/>
    </source>
</evidence>
<keyword evidence="6 8" id="KW-1133">Transmembrane helix</keyword>
<keyword evidence="7 8" id="KW-0472">Membrane</keyword>
<feature type="transmembrane region" description="Helical" evidence="8">
    <location>
        <begin position="363"/>
        <end position="380"/>
    </location>
</feature>
<dbReference type="EMBL" id="MFBF01000050">
    <property type="protein sequence ID" value="OGD90248.1"/>
    <property type="molecule type" value="Genomic_DNA"/>
</dbReference>
<dbReference type="AlphaFoldDB" id="A0A1F5GEE7"/>
<proteinExistence type="predicted"/>
<feature type="transmembrane region" description="Helical" evidence="8">
    <location>
        <begin position="85"/>
        <end position="106"/>
    </location>
</feature>
<evidence type="ECO:0000259" key="9">
    <source>
        <dbReference type="Pfam" id="PF13231"/>
    </source>
</evidence>
<keyword evidence="5 8" id="KW-0812">Transmembrane</keyword>
<feature type="transmembrane region" description="Helical" evidence="8">
    <location>
        <begin position="186"/>
        <end position="202"/>
    </location>
</feature>
<dbReference type="Pfam" id="PF13231">
    <property type="entry name" value="PMT_2"/>
    <property type="match status" value="1"/>
</dbReference>
<dbReference type="GO" id="GO:0016763">
    <property type="term" value="F:pentosyltransferase activity"/>
    <property type="evidence" value="ECO:0007669"/>
    <property type="project" value="TreeGrafter"/>
</dbReference>
<evidence type="ECO:0000256" key="6">
    <source>
        <dbReference type="ARBA" id="ARBA00022989"/>
    </source>
</evidence>
<dbReference type="Proteomes" id="UP000177124">
    <property type="component" value="Unassembled WGS sequence"/>
</dbReference>
<dbReference type="PANTHER" id="PTHR33908">
    <property type="entry name" value="MANNOSYLTRANSFERASE YKCB-RELATED"/>
    <property type="match status" value="1"/>
</dbReference>
<keyword evidence="2" id="KW-1003">Cell membrane</keyword>
<sequence>MRKALFIAILLLCLILRFYKITEVPASLNWDEVSNAYNAYSILKTVKDEYGNFLPLANRSFDDYKPPAYMYFTIPSVWIFGLSEFAARLPSAVFGVLTCVAVFFLVKKLTDSDAVSYTSFFLLSITPWHIQFSRAGFEANVGLFFVASGFTFLLYAIGKYPLRLTSYIYFLISALFFALSFYSYNAYRIVVPLIVFSFYIIFRDKIQQFPKKLLITYIIVILGLISPLFLTLSKEAFLKRFEATSQNVRQKDIDKSIELIDQDIERNLSLGKYLHNRRVEIVKTYVSNYLVHFDLNFLFLRGDGELRHNVQNMGFLYLFELPLLIFGFYRLFQKFDKSKLFILSWLLIAPLGAITGSEAPHAIRSYSIVIPLIIIASFSFVEFWKIIVHNKISIFVFAFIIFLSSLIYSDEYFKHYPVYSAPSWQFATKQAALITKSLEDKHSQITVDSHNIEQAYIFWLFYTKYDPADYQSNGSKKGFGKYVFDNNPPVGTKSLYVTNTLPPNFEKIQTVYFPDGEKALEIGSIQ</sequence>
<feature type="transmembrane region" description="Helical" evidence="8">
    <location>
        <begin position="136"/>
        <end position="157"/>
    </location>
</feature>
<organism evidence="10 11">
    <name type="scientific">Candidatus Curtissbacteria bacterium RIFCSPHIGHO2_02_FULL_42_15</name>
    <dbReference type="NCBI Taxonomy" id="1797716"/>
    <lineage>
        <taxon>Bacteria</taxon>
        <taxon>Candidatus Curtissiibacteriota</taxon>
    </lineage>
</organism>
<dbReference type="InterPro" id="IPR050297">
    <property type="entry name" value="LipidA_mod_glycosyltrf_83"/>
</dbReference>
<dbReference type="PANTHER" id="PTHR33908:SF11">
    <property type="entry name" value="MEMBRANE PROTEIN"/>
    <property type="match status" value="1"/>
</dbReference>
<keyword evidence="3" id="KW-0328">Glycosyltransferase</keyword>
<dbReference type="InterPro" id="IPR038731">
    <property type="entry name" value="RgtA/B/C-like"/>
</dbReference>
<evidence type="ECO:0000256" key="8">
    <source>
        <dbReference type="SAM" id="Phobius"/>
    </source>
</evidence>
<comment type="caution">
    <text evidence="10">The sequence shown here is derived from an EMBL/GenBank/DDBJ whole genome shotgun (WGS) entry which is preliminary data.</text>
</comment>
<comment type="subcellular location">
    <subcellularLocation>
        <location evidence="1">Cell membrane</location>
        <topology evidence="1">Multi-pass membrane protein</topology>
    </subcellularLocation>
</comment>
<feature type="domain" description="Glycosyltransferase RgtA/B/C/D-like" evidence="9">
    <location>
        <begin position="65"/>
        <end position="227"/>
    </location>
</feature>
<feature type="transmembrane region" description="Helical" evidence="8">
    <location>
        <begin position="392"/>
        <end position="409"/>
    </location>
</feature>
<feature type="transmembrane region" description="Helical" evidence="8">
    <location>
        <begin position="339"/>
        <end position="357"/>
    </location>
</feature>
<evidence type="ECO:0000256" key="4">
    <source>
        <dbReference type="ARBA" id="ARBA00022679"/>
    </source>
</evidence>
<evidence type="ECO:0000313" key="10">
    <source>
        <dbReference type="EMBL" id="OGD90248.1"/>
    </source>
</evidence>
<dbReference type="GO" id="GO:0005886">
    <property type="term" value="C:plasma membrane"/>
    <property type="evidence" value="ECO:0007669"/>
    <property type="project" value="UniProtKB-SubCell"/>
</dbReference>
<accession>A0A1F5GEE7</accession>
<evidence type="ECO:0000256" key="1">
    <source>
        <dbReference type="ARBA" id="ARBA00004651"/>
    </source>
</evidence>
<feature type="transmembrane region" description="Helical" evidence="8">
    <location>
        <begin position="164"/>
        <end position="180"/>
    </location>
</feature>
<feature type="transmembrane region" description="Helical" evidence="8">
    <location>
        <begin position="214"/>
        <end position="232"/>
    </location>
</feature>